<dbReference type="AlphaFoldDB" id="A0A239C993"/>
<evidence type="ECO:0000256" key="1">
    <source>
        <dbReference type="SAM" id="MobiDB-lite"/>
    </source>
</evidence>
<dbReference type="RefSeq" id="WP_089304504.1">
    <property type="nucleotide sequence ID" value="NZ_FZOO01000002.1"/>
</dbReference>
<dbReference type="EMBL" id="FZOO01000002">
    <property type="protein sequence ID" value="SNS16529.1"/>
    <property type="molecule type" value="Genomic_DNA"/>
</dbReference>
<gene>
    <name evidence="2" type="ORF">SAMN06893096_102309</name>
</gene>
<evidence type="ECO:0000313" key="3">
    <source>
        <dbReference type="Proteomes" id="UP000198373"/>
    </source>
</evidence>
<dbReference type="Proteomes" id="UP000198373">
    <property type="component" value="Unassembled WGS sequence"/>
</dbReference>
<dbReference type="SUPFAM" id="SSF110087">
    <property type="entry name" value="DR1885-like metal-binding protein"/>
    <property type="match status" value="1"/>
</dbReference>
<dbReference type="Pfam" id="PF04314">
    <property type="entry name" value="PCuAC"/>
    <property type="match status" value="1"/>
</dbReference>
<dbReference type="InterPro" id="IPR007410">
    <property type="entry name" value="LpqE-like"/>
</dbReference>
<organism evidence="2 3">
    <name type="scientific">Geodermatophilus pulveris</name>
    <dbReference type="NCBI Taxonomy" id="1564159"/>
    <lineage>
        <taxon>Bacteria</taxon>
        <taxon>Bacillati</taxon>
        <taxon>Actinomycetota</taxon>
        <taxon>Actinomycetes</taxon>
        <taxon>Geodermatophilales</taxon>
        <taxon>Geodermatophilaceae</taxon>
        <taxon>Geodermatophilus</taxon>
    </lineage>
</organism>
<keyword evidence="3" id="KW-1185">Reference proteome</keyword>
<dbReference type="Gene3D" id="2.60.40.1890">
    <property type="entry name" value="PCu(A)C copper chaperone"/>
    <property type="match status" value="1"/>
</dbReference>
<proteinExistence type="predicted"/>
<sequence>MTDRTTTRSPARRALAAVGAVLLLTACSDTDLQEAAPLEDPGPEVDGGAVGPSVRINDDVELQQVQLAYPPDGVYAVGEDARLYMAITNTGTDPVTLTDISGPDFGGVDVETEGGGGLPLVVDPDGNLYLGAEGPPVVTLQDLGRDLRSSQSIPVTFTFAGTDEVTVDAMVSAEEDPGTPFDFPNEDPEVRPEEQGATEGAPATG</sequence>
<feature type="region of interest" description="Disordered" evidence="1">
    <location>
        <begin position="172"/>
        <end position="205"/>
    </location>
</feature>
<dbReference type="InterPro" id="IPR036182">
    <property type="entry name" value="PCuAC_sf"/>
</dbReference>
<evidence type="ECO:0000313" key="2">
    <source>
        <dbReference type="EMBL" id="SNS16529.1"/>
    </source>
</evidence>
<dbReference type="PROSITE" id="PS51257">
    <property type="entry name" value="PROKAR_LIPOPROTEIN"/>
    <property type="match status" value="1"/>
</dbReference>
<reference evidence="3" key="1">
    <citation type="submission" date="2017-06" db="EMBL/GenBank/DDBJ databases">
        <authorList>
            <person name="Varghese N."/>
            <person name="Submissions S."/>
        </authorList>
    </citation>
    <scope>NUCLEOTIDE SEQUENCE [LARGE SCALE GENOMIC DNA]</scope>
    <source>
        <strain evidence="3">DSM 46839</strain>
    </source>
</reference>
<name>A0A239C993_9ACTN</name>
<accession>A0A239C993</accession>
<dbReference type="OrthoDB" id="5188566at2"/>
<protein>
    <submittedName>
        <fullName evidence="2">Copper(I)-binding protein</fullName>
    </submittedName>
</protein>